<accession>A0A362X1J8</accession>
<organism evidence="16 17">
    <name type="scientific">Jejuia pallidilutea</name>
    <dbReference type="NCBI Taxonomy" id="504487"/>
    <lineage>
        <taxon>Bacteria</taxon>
        <taxon>Pseudomonadati</taxon>
        <taxon>Bacteroidota</taxon>
        <taxon>Flavobacteriia</taxon>
        <taxon>Flavobacteriales</taxon>
        <taxon>Flavobacteriaceae</taxon>
        <taxon>Jejuia</taxon>
    </lineage>
</organism>
<evidence type="ECO:0000256" key="5">
    <source>
        <dbReference type="ARBA" id="ARBA00022525"/>
    </source>
</evidence>
<evidence type="ECO:0000313" key="17">
    <source>
        <dbReference type="Proteomes" id="UP000251545"/>
    </source>
</evidence>
<reference evidence="16 17" key="1">
    <citation type="submission" date="2018-02" db="EMBL/GenBank/DDBJ databases">
        <title>Genomic Encyclopedia of Archaeal and Bacterial Type Strains, Phase II (KMG-II): from individual species to whole genera.</title>
        <authorList>
            <person name="Goeker M."/>
        </authorList>
    </citation>
    <scope>NUCLEOTIDE SEQUENCE [LARGE SCALE GENOMIC DNA]</scope>
    <source>
        <strain evidence="16 17">DSM 21165</strain>
    </source>
</reference>
<evidence type="ECO:0000256" key="11">
    <source>
        <dbReference type="ARBA" id="ARBA00023316"/>
    </source>
</evidence>
<gene>
    <name evidence="16" type="ORF">CLV33_103247</name>
</gene>
<evidence type="ECO:0000256" key="2">
    <source>
        <dbReference type="ARBA" id="ARBA00004236"/>
    </source>
</evidence>
<keyword evidence="10" id="KW-0119">Carbohydrate metabolism</keyword>
<evidence type="ECO:0000313" key="16">
    <source>
        <dbReference type="EMBL" id="PQV49610.1"/>
    </source>
</evidence>
<evidence type="ECO:0000256" key="7">
    <source>
        <dbReference type="ARBA" id="ARBA00022801"/>
    </source>
</evidence>
<comment type="function">
    <text evidence="13">Glucanases play a role in cell expansion during growth, in cell-cell fusion during mating, and in spore release during sporulation. This enzyme may be involved in beta-glucan degradation. Active on laminarin and lichenan.</text>
</comment>
<evidence type="ECO:0000256" key="3">
    <source>
        <dbReference type="ARBA" id="ARBA00022475"/>
    </source>
</evidence>
<evidence type="ECO:0000256" key="9">
    <source>
        <dbReference type="ARBA" id="ARBA00023180"/>
    </source>
</evidence>
<evidence type="ECO:0000256" key="8">
    <source>
        <dbReference type="ARBA" id="ARBA00023136"/>
    </source>
</evidence>
<dbReference type="InterPro" id="IPR000490">
    <property type="entry name" value="Glyco_hydro_17"/>
</dbReference>
<name>A0A362X1J8_9FLAO</name>
<comment type="caution">
    <text evidence="16">The sequence shown here is derived from an EMBL/GenBank/DDBJ whole genome shotgun (WGS) entry which is preliminary data.</text>
</comment>
<keyword evidence="5" id="KW-0964">Secreted</keyword>
<dbReference type="InterPro" id="IPR017853">
    <property type="entry name" value="GH"/>
</dbReference>
<dbReference type="GO" id="GO:0000272">
    <property type="term" value="P:polysaccharide catabolic process"/>
    <property type="evidence" value="ECO:0007669"/>
    <property type="project" value="UniProtKB-KW"/>
</dbReference>
<keyword evidence="8" id="KW-0472">Membrane</keyword>
<comment type="subcellular location">
    <subcellularLocation>
        <location evidence="2">Cell membrane</location>
    </subcellularLocation>
    <subcellularLocation>
        <location evidence="1">Secreted</location>
        <location evidence="1">Cell wall</location>
    </subcellularLocation>
</comment>
<dbReference type="GO" id="GO:0004553">
    <property type="term" value="F:hydrolase activity, hydrolyzing O-glycosyl compounds"/>
    <property type="evidence" value="ECO:0007669"/>
    <property type="project" value="InterPro"/>
</dbReference>
<keyword evidence="6" id="KW-0732">Signal</keyword>
<dbReference type="GO" id="GO:0071555">
    <property type="term" value="P:cell wall organization"/>
    <property type="evidence" value="ECO:0007669"/>
    <property type="project" value="UniProtKB-KW"/>
</dbReference>
<dbReference type="Gene3D" id="3.20.20.80">
    <property type="entry name" value="Glycosidases"/>
    <property type="match status" value="1"/>
</dbReference>
<evidence type="ECO:0000256" key="14">
    <source>
        <dbReference type="ARBA" id="ARBA00042373"/>
    </source>
</evidence>
<keyword evidence="3" id="KW-1003">Cell membrane</keyword>
<keyword evidence="12" id="KW-0624">Polysaccharide degradation</keyword>
<dbReference type="SUPFAM" id="SSF51445">
    <property type="entry name" value="(Trans)glycosidases"/>
    <property type="match status" value="1"/>
</dbReference>
<dbReference type="Proteomes" id="UP000251545">
    <property type="component" value="Unassembled WGS sequence"/>
</dbReference>
<protein>
    <recommendedName>
        <fullName evidence="15">Endo-1,3-beta-glucanase btgC</fullName>
    </recommendedName>
    <alternativeName>
        <fullName evidence="14">Laminarinase btgC</fullName>
    </alternativeName>
</protein>
<evidence type="ECO:0000256" key="4">
    <source>
        <dbReference type="ARBA" id="ARBA00022512"/>
    </source>
</evidence>
<sequence>MSYRADKIMALSGTNLDNKTKKGKQNVYKRVLENGMHGLCFSPYEEGQAPGDQLTEKQIRRRLKIIKPYTKWVRSFSCTDGNELIPKIAKELGLKTLVGAWLGDDADINKKEIEGLKTLANQGYVDIAAVGNEVMYRGDLTEEELLSFIYNVKQDIPEIPVGYVDAYYEFAQRPKITEACDVILANCYPYWEGCSIEYSLIYMKDMYNQAVKAANGKKVIISETGWPSEGEGLNGAFPSAENAMRYFINTQQWSKEDDIDIFYFSSFDESWKVGAEGDVGAFWGLWDKNENPKFYRKPLVLHKKKIFV</sequence>
<keyword evidence="9" id="KW-0325">Glycoprotein</keyword>
<dbReference type="AlphaFoldDB" id="A0A362X1J8"/>
<evidence type="ECO:0000256" key="15">
    <source>
        <dbReference type="ARBA" id="ARBA00043078"/>
    </source>
</evidence>
<keyword evidence="4" id="KW-0134">Cell wall</keyword>
<evidence type="ECO:0000256" key="12">
    <source>
        <dbReference type="ARBA" id="ARBA00023326"/>
    </source>
</evidence>
<dbReference type="RefSeq" id="WP_105473340.1">
    <property type="nucleotide sequence ID" value="NZ_PVEO01000003.1"/>
</dbReference>
<evidence type="ECO:0000256" key="10">
    <source>
        <dbReference type="ARBA" id="ARBA00023277"/>
    </source>
</evidence>
<evidence type="ECO:0000256" key="6">
    <source>
        <dbReference type="ARBA" id="ARBA00022729"/>
    </source>
</evidence>
<proteinExistence type="predicted"/>
<dbReference type="GO" id="GO:0005886">
    <property type="term" value="C:plasma membrane"/>
    <property type="evidence" value="ECO:0007669"/>
    <property type="project" value="UniProtKB-SubCell"/>
</dbReference>
<keyword evidence="7" id="KW-0378">Hydrolase</keyword>
<evidence type="ECO:0000256" key="1">
    <source>
        <dbReference type="ARBA" id="ARBA00004191"/>
    </source>
</evidence>
<dbReference type="PANTHER" id="PTHR16631">
    <property type="entry name" value="GLUCAN 1,3-BETA-GLUCOSIDASE"/>
    <property type="match status" value="1"/>
</dbReference>
<dbReference type="EMBL" id="PVEO01000003">
    <property type="protein sequence ID" value="PQV49610.1"/>
    <property type="molecule type" value="Genomic_DNA"/>
</dbReference>
<evidence type="ECO:0000256" key="13">
    <source>
        <dbReference type="ARBA" id="ARBA00037649"/>
    </source>
</evidence>
<dbReference type="InterPro" id="IPR050732">
    <property type="entry name" value="Beta-glucan_modifiers"/>
</dbReference>
<dbReference type="Pfam" id="PF00332">
    <property type="entry name" value="Glyco_hydro_17"/>
    <property type="match status" value="1"/>
</dbReference>
<dbReference type="PANTHER" id="PTHR16631:SF17">
    <property type="entry name" value="GLUCAN ENDO-1,3-BETA-GLUCOSIDASE BTGC"/>
    <property type="match status" value="1"/>
</dbReference>
<keyword evidence="11" id="KW-0961">Cell wall biogenesis/degradation</keyword>